<evidence type="ECO:0000256" key="8">
    <source>
        <dbReference type="SAM" id="MobiDB-lite"/>
    </source>
</evidence>
<evidence type="ECO:0000313" key="10">
    <source>
        <dbReference type="Proteomes" id="UP000007014"/>
    </source>
</evidence>
<organism evidence="9 10">
    <name type="scientific">Cyanidioschyzon merolae (strain NIES-3377 / 10D)</name>
    <name type="common">Unicellular red alga</name>
    <dbReference type="NCBI Taxonomy" id="280699"/>
    <lineage>
        <taxon>Eukaryota</taxon>
        <taxon>Rhodophyta</taxon>
        <taxon>Bangiophyceae</taxon>
        <taxon>Cyanidiales</taxon>
        <taxon>Cyanidiaceae</taxon>
        <taxon>Cyanidioschyzon</taxon>
    </lineage>
</organism>
<dbReference type="AlphaFoldDB" id="M1URW4"/>
<dbReference type="RefSeq" id="XP_005534963.1">
    <property type="nucleotide sequence ID" value="XM_005534906.1"/>
</dbReference>
<keyword evidence="10" id="KW-1185">Reference proteome</keyword>
<sequence>MWCGLSRFFGHHHRSLYRSRLLRVCGLPVSAWHPAGCTTRSTHAETHQAFLSTLTPAGTELPGSALPDSAAGGLAFLKDEENRKHRALNRVAEAISGSASQNVDSRQRRWANAARVPTQANGLPWSLASLASLLETRVSGVASSMDPFRLVEQHLQRLAAEVLQAVAVDHPVLQRAAQYFFELPGKRLRPAVVLLMAQATCLQSLGTVSHAQLQLAMITEMIHTASLLHDDVIDESNMRRSASTVNALFGNQLAVLAGDFLLARASVCLAQLRDCDVVELLSRVIEHLVQGEVLQLNDPGPEHARNGRSPNTPDDWPTFHAYMRKTWYKTASLIANSCRAVTLLNPVSRNQPQIVHAAAHYGDHLGLAFQLVDDAMDYSISSSNMGKPANKDLMQGTITAPVLLAAEGPANVDALELHRAWQRRDKERVAELVRKGLGVEKTLALAAEHAREAQNALVAPSTAADGISSAGALPPSPARDALCHLCECILARQR</sequence>
<evidence type="ECO:0000256" key="7">
    <source>
        <dbReference type="RuleBase" id="RU004466"/>
    </source>
</evidence>
<evidence type="ECO:0000256" key="2">
    <source>
        <dbReference type="ARBA" id="ARBA00006706"/>
    </source>
</evidence>
<dbReference type="PANTHER" id="PTHR12001:SF69">
    <property type="entry name" value="ALL TRANS-POLYPRENYL-DIPHOSPHATE SYNTHASE PDSS1"/>
    <property type="match status" value="1"/>
</dbReference>
<dbReference type="GO" id="GO:0046872">
    <property type="term" value="F:metal ion binding"/>
    <property type="evidence" value="ECO:0007669"/>
    <property type="project" value="UniProtKB-KW"/>
</dbReference>
<evidence type="ECO:0000256" key="5">
    <source>
        <dbReference type="ARBA" id="ARBA00022842"/>
    </source>
</evidence>
<evidence type="ECO:0000256" key="6">
    <source>
        <dbReference type="ARBA" id="ARBA00023229"/>
    </source>
</evidence>
<dbReference type="SFLD" id="SFLDS00005">
    <property type="entry name" value="Isoprenoid_Synthase_Type_I"/>
    <property type="match status" value="1"/>
</dbReference>
<accession>M1URW4</accession>
<comment type="cofactor">
    <cofactor evidence="1">
        <name>Mg(2+)</name>
        <dbReference type="ChEBI" id="CHEBI:18420"/>
    </cofactor>
</comment>
<evidence type="ECO:0000256" key="4">
    <source>
        <dbReference type="ARBA" id="ARBA00022723"/>
    </source>
</evidence>
<dbReference type="Gramene" id="CMJ246CT">
    <property type="protein sequence ID" value="CMJ246CT"/>
    <property type="gene ID" value="CMJ246C"/>
</dbReference>
<keyword evidence="3 7" id="KW-0808">Transferase</keyword>
<dbReference type="Pfam" id="PF00348">
    <property type="entry name" value="polyprenyl_synt"/>
    <property type="match status" value="1"/>
</dbReference>
<feature type="region of interest" description="Disordered" evidence="8">
    <location>
        <begin position="296"/>
        <end position="315"/>
    </location>
</feature>
<dbReference type="InterPro" id="IPR008949">
    <property type="entry name" value="Isoprenoid_synthase_dom_sf"/>
</dbReference>
<dbReference type="STRING" id="280699.M1URW4"/>
<dbReference type="KEGG" id="cme:CYME_CMJ246C"/>
<protein>
    <submittedName>
        <fullName evidence="9">Trans-prenyltransferase</fullName>
    </submittedName>
</protein>
<dbReference type="OMA" id="GKQMRPM"/>
<proteinExistence type="inferred from homology"/>
<evidence type="ECO:0000256" key="1">
    <source>
        <dbReference type="ARBA" id="ARBA00001946"/>
    </source>
</evidence>
<keyword evidence="4" id="KW-0479">Metal-binding</keyword>
<dbReference type="Gene3D" id="1.10.600.10">
    <property type="entry name" value="Farnesyl Diphosphate Synthase"/>
    <property type="match status" value="1"/>
</dbReference>
<dbReference type="SUPFAM" id="SSF48576">
    <property type="entry name" value="Terpenoid synthases"/>
    <property type="match status" value="1"/>
</dbReference>
<dbReference type="GeneID" id="16993954"/>
<keyword evidence="6" id="KW-0414">Isoprene biosynthesis</keyword>
<reference evidence="9 10" key="1">
    <citation type="journal article" date="2004" name="Nature">
        <title>Genome sequence of the ultrasmall unicellular red alga Cyanidioschyzon merolae 10D.</title>
        <authorList>
            <person name="Matsuzaki M."/>
            <person name="Misumi O."/>
            <person name="Shin-i T."/>
            <person name="Maruyama S."/>
            <person name="Takahara M."/>
            <person name="Miyagishima S."/>
            <person name="Mori T."/>
            <person name="Nishida K."/>
            <person name="Yagisawa F."/>
            <person name="Nishida K."/>
            <person name="Yoshida Y."/>
            <person name="Nishimura Y."/>
            <person name="Nakao S."/>
            <person name="Kobayashi T."/>
            <person name="Momoyama Y."/>
            <person name="Higashiyama T."/>
            <person name="Minoda A."/>
            <person name="Sano M."/>
            <person name="Nomoto H."/>
            <person name="Oishi K."/>
            <person name="Hayashi H."/>
            <person name="Ohta F."/>
            <person name="Nishizaka S."/>
            <person name="Haga S."/>
            <person name="Miura S."/>
            <person name="Morishita T."/>
            <person name="Kabeya Y."/>
            <person name="Terasawa K."/>
            <person name="Suzuki Y."/>
            <person name="Ishii Y."/>
            <person name="Asakawa S."/>
            <person name="Takano H."/>
            <person name="Ohta N."/>
            <person name="Kuroiwa H."/>
            <person name="Tanaka K."/>
            <person name="Shimizu N."/>
            <person name="Sugano S."/>
            <person name="Sato N."/>
            <person name="Nozaki H."/>
            <person name="Ogasawara N."/>
            <person name="Kohara Y."/>
            <person name="Kuroiwa T."/>
        </authorList>
    </citation>
    <scope>NUCLEOTIDE SEQUENCE [LARGE SCALE GENOMIC DNA]</scope>
    <source>
        <strain evidence="9 10">10D</strain>
    </source>
</reference>
<comment type="similarity">
    <text evidence="2 7">Belongs to the FPP/GGPP synthase family.</text>
</comment>
<name>M1URW4_CYAM1</name>
<dbReference type="GO" id="GO:0004659">
    <property type="term" value="F:prenyltransferase activity"/>
    <property type="evidence" value="ECO:0007669"/>
    <property type="project" value="InterPro"/>
</dbReference>
<evidence type="ECO:0000256" key="3">
    <source>
        <dbReference type="ARBA" id="ARBA00022679"/>
    </source>
</evidence>
<dbReference type="InterPro" id="IPR000092">
    <property type="entry name" value="Polyprenyl_synt"/>
</dbReference>
<evidence type="ECO:0000313" key="9">
    <source>
        <dbReference type="EMBL" id="BAM80356.1"/>
    </source>
</evidence>
<keyword evidence="5" id="KW-0460">Magnesium</keyword>
<dbReference type="OrthoDB" id="9927103at2759"/>
<dbReference type="Proteomes" id="UP000007014">
    <property type="component" value="Chromosome 10"/>
</dbReference>
<gene>
    <name evidence="9" type="ORF">CYME_CMJ246C</name>
</gene>
<dbReference type="CDD" id="cd00685">
    <property type="entry name" value="Trans_IPPS_HT"/>
    <property type="match status" value="1"/>
</dbReference>
<dbReference type="GO" id="GO:0008299">
    <property type="term" value="P:isoprenoid biosynthetic process"/>
    <property type="evidence" value="ECO:0007669"/>
    <property type="project" value="UniProtKB-KW"/>
</dbReference>
<dbReference type="HOGENOM" id="CLU_014015_1_2_1"/>
<dbReference type="eggNOG" id="KOG0776">
    <property type="taxonomic scope" value="Eukaryota"/>
</dbReference>
<dbReference type="EMBL" id="AP006492">
    <property type="protein sequence ID" value="BAM80356.1"/>
    <property type="molecule type" value="Genomic_DNA"/>
</dbReference>
<dbReference type="GO" id="GO:0006744">
    <property type="term" value="P:ubiquinone biosynthetic process"/>
    <property type="evidence" value="ECO:0007669"/>
    <property type="project" value="TreeGrafter"/>
</dbReference>
<dbReference type="PANTHER" id="PTHR12001">
    <property type="entry name" value="GERANYLGERANYL PYROPHOSPHATE SYNTHASE"/>
    <property type="match status" value="1"/>
</dbReference>
<reference evidence="9 10" key="2">
    <citation type="journal article" date="2007" name="BMC Biol.">
        <title>A 100%-complete sequence reveals unusually simple genomic features in the hot-spring red alga Cyanidioschyzon merolae.</title>
        <authorList>
            <person name="Nozaki H."/>
            <person name="Takano H."/>
            <person name="Misumi O."/>
            <person name="Terasawa K."/>
            <person name="Matsuzaki M."/>
            <person name="Maruyama S."/>
            <person name="Nishida K."/>
            <person name="Yagisawa F."/>
            <person name="Yoshida Y."/>
            <person name="Fujiwara T."/>
            <person name="Takio S."/>
            <person name="Tamura K."/>
            <person name="Chung S.J."/>
            <person name="Nakamura S."/>
            <person name="Kuroiwa H."/>
            <person name="Tanaka K."/>
            <person name="Sato N."/>
            <person name="Kuroiwa T."/>
        </authorList>
    </citation>
    <scope>NUCLEOTIDE SEQUENCE [LARGE SCALE GENOMIC DNA]</scope>
    <source>
        <strain evidence="9 10">10D</strain>
    </source>
</reference>
<dbReference type="GO" id="GO:1990234">
    <property type="term" value="C:transferase complex"/>
    <property type="evidence" value="ECO:0007669"/>
    <property type="project" value="TreeGrafter"/>
</dbReference>